<evidence type="ECO:0000313" key="1">
    <source>
        <dbReference type="EMBL" id="KAF2248902.1"/>
    </source>
</evidence>
<dbReference type="AlphaFoldDB" id="A0A6A6IG63"/>
<dbReference type="EMBL" id="ML987195">
    <property type="protein sequence ID" value="KAF2248902.1"/>
    <property type="molecule type" value="Genomic_DNA"/>
</dbReference>
<proteinExistence type="predicted"/>
<name>A0A6A6IG63_9PLEO</name>
<accession>A0A6A6IG63</accession>
<reference evidence="1" key="1">
    <citation type="journal article" date="2020" name="Stud. Mycol.">
        <title>101 Dothideomycetes genomes: a test case for predicting lifestyles and emergence of pathogens.</title>
        <authorList>
            <person name="Haridas S."/>
            <person name="Albert R."/>
            <person name="Binder M."/>
            <person name="Bloem J."/>
            <person name="Labutti K."/>
            <person name="Salamov A."/>
            <person name="Andreopoulos B."/>
            <person name="Baker S."/>
            <person name="Barry K."/>
            <person name="Bills G."/>
            <person name="Bluhm B."/>
            <person name="Cannon C."/>
            <person name="Castanera R."/>
            <person name="Culley D."/>
            <person name="Daum C."/>
            <person name="Ezra D."/>
            <person name="Gonzalez J."/>
            <person name="Henrissat B."/>
            <person name="Kuo A."/>
            <person name="Liang C."/>
            <person name="Lipzen A."/>
            <person name="Lutzoni F."/>
            <person name="Magnuson J."/>
            <person name="Mondo S."/>
            <person name="Nolan M."/>
            <person name="Ohm R."/>
            <person name="Pangilinan J."/>
            <person name="Park H.-J."/>
            <person name="Ramirez L."/>
            <person name="Alfaro M."/>
            <person name="Sun H."/>
            <person name="Tritt A."/>
            <person name="Yoshinaga Y."/>
            <person name="Zwiers L.-H."/>
            <person name="Turgeon B."/>
            <person name="Goodwin S."/>
            <person name="Spatafora J."/>
            <person name="Crous P."/>
            <person name="Grigoriev I."/>
        </authorList>
    </citation>
    <scope>NUCLEOTIDE SEQUENCE</scope>
    <source>
        <strain evidence="1">CBS 122368</strain>
    </source>
</reference>
<dbReference type="Proteomes" id="UP000800094">
    <property type="component" value="Unassembled WGS sequence"/>
</dbReference>
<organism evidence="1 2">
    <name type="scientific">Trematosphaeria pertusa</name>
    <dbReference type="NCBI Taxonomy" id="390896"/>
    <lineage>
        <taxon>Eukaryota</taxon>
        <taxon>Fungi</taxon>
        <taxon>Dikarya</taxon>
        <taxon>Ascomycota</taxon>
        <taxon>Pezizomycotina</taxon>
        <taxon>Dothideomycetes</taxon>
        <taxon>Pleosporomycetidae</taxon>
        <taxon>Pleosporales</taxon>
        <taxon>Massarineae</taxon>
        <taxon>Trematosphaeriaceae</taxon>
        <taxon>Trematosphaeria</taxon>
    </lineage>
</organism>
<dbReference type="RefSeq" id="XP_033683906.1">
    <property type="nucleotide sequence ID" value="XM_033821888.1"/>
</dbReference>
<sequence>MSNEYSQCTTPRLSIEWGLRSTYSRLPYACSIHGSGIKSTYLSQPLAKRGHSCSLSPAYDPDLRSPLPDAIGESVSVVEEDCHQQGSMNIDCGPFCVYNLTQRIHDLPLTTPRLPTADLRHAFGQWLRAQCVRALYTWHNHETADCTLRGLFNDRQRFHCQPEALHLGSEPTRCGRPA</sequence>
<keyword evidence="2" id="KW-1185">Reference proteome</keyword>
<protein>
    <submittedName>
        <fullName evidence="1">Uncharacterized protein</fullName>
    </submittedName>
</protein>
<dbReference type="GeneID" id="54575218"/>
<evidence type="ECO:0000313" key="2">
    <source>
        <dbReference type="Proteomes" id="UP000800094"/>
    </source>
</evidence>
<gene>
    <name evidence="1" type="ORF">BU26DRAFT_308747</name>
</gene>